<dbReference type="STRING" id="45072.Lqua_3391"/>
<reference evidence="3 5" key="2">
    <citation type="submission" date="2018-06" db="EMBL/GenBank/DDBJ databases">
        <authorList>
            <consortium name="Pathogen Informatics"/>
            <person name="Doyle S."/>
        </authorList>
    </citation>
    <scope>NUCLEOTIDE SEQUENCE [LARGE SCALE GENOMIC DNA]</scope>
    <source>
        <strain evidence="3 5">NCTC12376</strain>
    </source>
</reference>
<reference evidence="2 4" key="1">
    <citation type="submission" date="2015-11" db="EMBL/GenBank/DDBJ databases">
        <title>Genomic analysis of 38 Legionella species identifies large and diverse effector repertoires.</title>
        <authorList>
            <person name="Burstein D."/>
            <person name="Amaro F."/>
            <person name="Zusman T."/>
            <person name="Lifshitz Z."/>
            <person name="Cohen O."/>
            <person name="Gilbert J.A."/>
            <person name="Pupko T."/>
            <person name="Shuman H.A."/>
            <person name="Segal G."/>
        </authorList>
    </citation>
    <scope>NUCLEOTIDE SEQUENCE [LARGE SCALE GENOMIC DNA]</scope>
    <source>
        <strain evidence="2 4">ATCC 49507</strain>
    </source>
</reference>
<accession>A0A378KRE0</accession>
<dbReference type="Proteomes" id="UP000054639">
    <property type="component" value="Unassembled WGS sequence"/>
</dbReference>
<feature type="domain" description="DUF3638" evidence="1">
    <location>
        <begin position="1919"/>
        <end position="2123"/>
    </location>
</feature>
<gene>
    <name evidence="2" type="ORF">Lqua_3391</name>
    <name evidence="3" type="ORF">NCTC12376_00926</name>
</gene>
<organism evidence="3 5">
    <name type="scientific">Legionella quateirensis</name>
    <dbReference type="NCBI Taxonomy" id="45072"/>
    <lineage>
        <taxon>Bacteria</taxon>
        <taxon>Pseudomonadati</taxon>
        <taxon>Pseudomonadota</taxon>
        <taxon>Gammaproteobacteria</taxon>
        <taxon>Legionellales</taxon>
        <taxon>Legionellaceae</taxon>
        <taxon>Legionella</taxon>
    </lineage>
</organism>
<protein>
    <submittedName>
        <fullName evidence="3">Ninein</fullName>
    </submittedName>
</protein>
<evidence type="ECO:0000313" key="4">
    <source>
        <dbReference type="Proteomes" id="UP000054639"/>
    </source>
</evidence>
<dbReference type="Proteomes" id="UP000254230">
    <property type="component" value="Unassembled WGS sequence"/>
</dbReference>
<proteinExistence type="predicted"/>
<evidence type="ECO:0000313" key="3">
    <source>
        <dbReference type="EMBL" id="STY17132.1"/>
    </source>
</evidence>
<evidence type="ECO:0000259" key="1">
    <source>
        <dbReference type="Pfam" id="PF12340"/>
    </source>
</evidence>
<evidence type="ECO:0000313" key="2">
    <source>
        <dbReference type="EMBL" id="KTD42413.1"/>
    </source>
</evidence>
<dbReference type="InterPro" id="IPR022099">
    <property type="entry name" value="DUF3638"/>
</dbReference>
<evidence type="ECO:0000313" key="5">
    <source>
        <dbReference type="Proteomes" id="UP000254230"/>
    </source>
</evidence>
<dbReference type="RefSeq" id="WP_058475505.1">
    <property type="nucleotide sequence ID" value="NZ_CAAAIL010000012.1"/>
</dbReference>
<dbReference type="EMBL" id="UGOW01000001">
    <property type="protein sequence ID" value="STY17132.1"/>
    <property type="molecule type" value="Genomic_DNA"/>
</dbReference>
<dbReference type="EMBL" id="LNYR01000049">
    <property type="protein sequence ID" value="KTD42413.1"/>
    <property type="molecule type" value="Genomic_DNA"/>
</dbReference>
<dbReference type="OrthoDB" id="5653345at2"/>
<dbReference type="Pfam" id="PF12340">
    <property type="entry name" value="DUF3638"/>
    <property type="match status" value="1"/>
</dbReference>
<name>A0A378KRE0_9GAMM</name>
<keyword evidence="4" id="KW-1185">Reference proteome</keyword>
<sequence length="4141" mass="474013">MLIDASLFGHIENDSSLTGTYHLQGHPFARTVEYLSQYLDHLTHTKKPFPPEYNTLIEQMKYISSIEQKTSNMTQAAQFNQDINQLAASIVENIINMPKKGKILLPGGWHNSDGGHAMVYEFTPDGKGFTFSAINAGAGIEYHAKKSATEKELYNPRKSWHIPSPTSAKEREELVHFIAKILKARLPLAANSRKTPLNEKVLYEEILPSISYVNGVEIDASQGLSEHAYTGGQLSGTCSQRSPHQMIKINTQSLREYQRFMFHFKQYALFDYVESCVNKQVPYTPGVLDQIRLAIDNNLKILNSPDLFNEIEIEEEHNKIIALEKRLSTTSFDSPAVKPISQDPIFSLFITSQSTVAPRINLDQQAQDAQIPAVVQLKDGTNLLDNLTRAITNISSIKDPATQFNYLEQLIMEMPLNPKLPNNPDFYRELASMNDFERFKAQLIQIQNLLLQLKPNWLNKQQNPAVDLMLLSIISLQIDAYTVIPLNSNLPSFLPLSNCLMQSLLGNQDRNPFYATNNPVLDRRFKEMQERYKNATRQYINDYHNYLKLLLESEPLLNDELNTLYTQEFGQNTTELHDEIRKLGLGSLYLIARHYDNTRRLDAKFNPIITKVVSHMEHESALRKAVNPFFKQEYLDKVWFRLSIDHNSFRVSSPLFPGFIPYETLLTGLTQSKYNLKDSPAKDALEADVSEKSSYSKPIISKTANSIQLKPGKPSDDKQSSRQITQADILARDYLHLRSDPELQIPLTLDYFTRHIDLLSDESNQRYVEANIFQPGLLLKASKKPQFIAQFDTYLKKGLRFFGQNGQHTRDSLHYLRLDFLVSRYLALDNNPAGMQRLKAIQQDLEKQLSLPNEPEVIYVLQHYLFLSLVARMELGEQSDEIFTLAYKAYIYLNSHTNPLILEDKAHRLSVDCTIAQFKEIIRQQPRVALGQTINSALQEVEHITEKDLIIRGQFPVLHVENQLTHKSYEFNALQGKLFERGLARSGVPLVIQNHPLIKELGLAHVKECLMNSDQSYMILSEKGQEVQLYHNANQLTVRKKWTIQSIKGDYELQALTNNHQAWHANKNLTPISPDLPKILTDGTMNYWRSVNNPNHGILVQDNIPLYSVSNGILWALDSKGKETNARLSSDNSPLLKQFESPLFLLSHISQSGSTVNLPRYNLSFELKNSTLVNKETGELVADVPSPIHPSVAGLVLASKDQQRYLVPVARFFATEKGAQKSEFYPVEHDIHGLIPEIRLQFHWKSNPPLQKPMWQYQNTEQYLSFRIKDGEPVADNVADALYLVYIYMATNQTEKAWKTLEECNTRLGGLTGSPEELQFIHWICNEMPHILPSDQSEYEQNKPKRKTPPYVACQLKAMSLLCDYLTQNGPIKLKDSNPPEGTANALYESFKQDELRTFQNNLPQRIYHSFSRLQTMRRHLEHSYILSPLERKRLLSYYHQSQPKDHAPQGALGYEWMSLSLEELLKERDGILARQTADQSLSRADEDRLNFINENLARLKPVVAKSTVLELVEIDLYLPNSSSIKNNLLTQSTITTMEQWFHKLPGDHVSPHQQQIAVNALSSVMTDDDFIKHVPAFLQLACSSASKERKELYDFCSQTLIATRHTKLEHQESNIPLFCNILYRLLTTESHNTFRYKTYKFNELVSHLNRLNVPPLSVYQAKDVYQHILAKPEELLAHHERPAHPPLKVTRTALPSLIAQMGIEPLLLQKSAKSKEAIDRILAQYKVLEERANEAISLLSKGLKNDLEHTFAIEEQAGKILFALEHEKRLAARTLIQSPELTQQLLAAAESAEPLLVQQMKKSWSNALALANQGPDDPKKRRIWSIEKKSRARASLTESDLLSLYSRADFAYSVEKTGLSLENVQRLHDLIHQSLVHGIQHQSLEKVKANLSKSLATGNPNIATQALDLLARTEIPGLDDPSIVILQHEDKILLRKRQVSALESLLKEPKEGRRFNETIEKIIMGGGKSKVILPILAEKKAQGDNLVVIEVPQALLATNHVDLNRTSQRLFGKRAYRFEFNRDSDCSPERFEQMYQLLIEVMTTRGYLVTTGESIQSLELKYVELLLSNVEHDETWKKQVYWCDKITNLFRNHADCLIDEVHQGLSIKKKLNYTLGESKPISPSLIKNAIALFSFIDQNIIREAPSYEDSHDWTPFKTELAVKLITDPSSPLSTFVAQAKIKYGVHVQAELIAYLTNSSSTMPEAVSNANKDDQATLAFFKQEINVRLQQTLTQKLGKNYGESHRKDLSPLEKTLAIPYAGVDTPNERNRYKEELEAINKTIQMMLLKGISKEQLIERVSEWGALARQELLQLQTPADSDKIPSIDDTPTAQGFALLTSGLGLRLSQIDSKNEDQMNDLHQRLQSNTPLVFDFLREYSLKQIKQDSAILSSDNFNHTDQYRSVQGVSGTPSLNEAAYHQRLNYDKSSSLGSDGYIFEVIRSKTSVSSCDYDNCPQFINDIISRSKARDRTRCIIDIKGTFTGVSNLEVAKEIARYIRTNPDQFSTPLKQVLYFNEDQVLCALNVNAPDKTIILGTTDNDELNRLLDSTPEERFTLYDQIHTTGIDIKQFAQAHALVLVDDKTSKQELLQGSMRERELDLDQSNELITPNRMKELSLEQLDAKFKHNDTMAVVMDAPAAAQGQMRNHIRRKFLTLIQDIPSEQADKKAALMQHFRPLFEETQSLDLFALYGGINKKQAIGEILKQFKKQMKNLWESRLKLAEMPPFAEDIKQMSRELQSIINKAIPFCLPEYDAIDNSFSTEVEVQKEVQKEVQIEILTLNEFYNAQLKEKPAQSWNYIFDLNSFFHNKEELTQRALSLNAVCARGDKHPALFSDKLMASNNYAYNYSGQTECVDAFIKPVFLIWYHLHEDQLTAMIVTPQEARELERKALNYRQTSWISTTLDTVVAGNRPDGILHTERYQNIREQIRFFNGEFSGLLNQDSPILWLKTQPEEKINFFENTLMPYRPGCEASLHQLKEALTQAKAEGYTYIADHPYEDLTEFNWIDLLPNIIPAQEKEYRKLAEVFVYINQNWDKKLIRLEDLQIQFNLPMNSLIYVDKHLNHLMSLRRLMQRFEQYQSHIPFLSFINLLSPEDKEPLEQCLGMTLEQFYQLRHFDPPLSFELPEGKNLVEMTHISIHLINILNSTPAFKGKMLFNRYFGECTQSAMNLDDLRPIIHSEFPTNLLIYNIINNWKYDESVILEILEARKDVTSLQSILFVKRCSTESVIDQILNQVALDDQALIKLLELQSLSESQLRSILKLAQNEHIVSLVASHPSCSEHLLDPILNHPLLNKNLMGFLINNKQFTKDQLLFVLKHPYAKDEMLIQEVLKNQKQLDDELYRDILTNHLKTPKTLEYVYNSQSANSTIQKLVLQHHLLTVDVIEDILEYNTLSEDQLLLLLKHPTAIKETVIHAILNSDVLSEPVLLALIANHCNNDQIAKKIYNHPSANSGIREQLLSNHNLTSSLFLILLNNQDLPANELLLILKHQSGHNFTVQRIALQRSQLNKEHFKEILKHCYNDRILEFVYNHPSADSEIFEQVLRHELLSPEAILNLSRDNSFTQGEILLILKHPNACNEEVMNSLLTKCELDAEHLLAILSRCKTEKTIERVYNHRSANSEVRKGLLQHPLLSASRLLDILNNGQLTDEELMLIIKHPVVNKNPALYKELNRFSLTEQHFAELLKGTMTEPLMHFIYNHPSATELVQQSLLLHPALPARALLRNNIPDSHLLLLLKHRATMTNEMLQEIARMPAIGNEVLLKMIQHPLANDRTLALITGHRSFDTEAALLILRHKIPLNLLLEVASKVCAIKKHDALWEQCLDEIIEQTKIHDASVRMSEIIENNFSNMNPSLALRLLRNLGKKALDHVDLLPIIRKADKEELDALISLDKKFSQDELRMLTEMHLNAGQIDTLLDHPQMNSTVADRLFNKSEYNGTIKAWIWLTKDQLLSTLNNTSDYDSLALALKHGDLLSENTKNQWLEQKRDEHKESIKLNLMSNNIQDKFLCILEQLRLKSLSHAIKATNNPNYEQPARVAFDLYHKLKGEVNTLLINPKDNAALFKKNCTDALEKAKPVLEKHRGYKQIFLDIINVLFAITALFRGGNWRLFEARTESINTVNKVLGSMDKLLEESIKNTIPPVS</sequence>